<evidence type="ECO:0000313" key="2">
    <source>
        <dbReference type="Proteomes" id="UP000479710"/>
    </source>
</evidence>
<proteinExistence type="predicted"/>
<name>A0A6G1CBX0_9ORYZ</name>
<accession>A0A6G1CBX0</accession>
<comment type="caution">
    <text evidence="1">The sequence shown here is derived from an EMBL/GenBank/DDBJ whole genome shotgun (WGS) entry which is preliminary data.</text>
</comment>
<evidence type="ECO:0000313" key="1">
    <source>
        <dbReference type="EMBL" id="KAF0897497.1"/>
    </source>
</evidence>
<dbReference type="Proteomes" id="UP000479710">
    <property type="component" value="Unassembled WGS sequence"/>
</dbReference>
<keyword evidence="2" id="KW-1185">Reference proteome</keyword>
<dbReference type="EMBL" id="SPHZ02000010">
    <property type="protein sequence ID" value="KAF0897497.1"/>
    <property type="molecule type" value="Genomic_DNA"/>
</dbReference>
<dbReference type="AlphaFoldDB" id="A0A6G1CBX0"/>
<organism evidence="1 2">
    <name type="scientific">Oryza meyeriana var. granulata</name>
    <dbReference type="NCBI Taxonomy" id="110450"/>
    <lineage>
        <taxon>Eukaryota</taxon>
        <taxon>Viridiplantae</taxon>
        <taxon>Streptophyta</taxon>
        <taxon>Embryophyta</taxon>
        <taxon>Tracheophyta</taxon>
        <taxon>Spermatophyta</taxon>
        <taxon>Magnoliopsida</taxon>
        <taxon>Liliopsida</taxon>
        <taxon>Poales</taxon>
        <taxon>Poaceae</taxon>
        <taxon>BOP clade</taxon>
        <taxon>Oryzoideae</taxon>
        <taxon>Oryzeae</taxon>
        <taxon>Oryzinae</taxon>
        <taxon>Oryza</taxon>
        <taxon>Oryza meyeriana</taxon>
    </lineage>
</organism>
<sequence>MAVHFCLLNRADNLEPCYNYHGSVCTFDSSHDSWDFECFVSHGDLNRLVLVIKIQCIVHVMDVWRLFIDVPPSTMHADLGVLLALAEGMDVNEKYRVHIELIKLASH</sequence>
<reference evidence="1 2" key="1">
    <citation type="submission" date="2019-11" db="EMBL/GenBank/DDBJ databases">
        <title>Whole genome sequence of Oryza granulata.</title>
        <authorList>
            <person name="Li W."/>
        </authorList>
    </citation>
    <scope>NUCLEOTIDE SEQUENCE [LARGE SCALE GENOMIC DNA]</scope>
    <source>
        <strain evidence="2">cv. Menghai</strain>
        <tissue evidence="1">Leaf</tissue>
    </source>
</reference>
<protein>
    <submittedName>
        <fullName evidence="1">Uncharacterized protein</fullName>
    </submittedName>
</protein>
<gene>
    <name evidence="1" type="ORF">E2562_037624</name>
</gene>